<dbReference type="Proteomes" id="UP001152795">
    <property type="component" value="Unassembled WGS sequence"/>
</dbReference>
<organism evidence="2 3">
    <name type="scientific">Paramuricea clavata</name>
    <name type="common">Red gorgonian</name>
    <name type="synonym">Violescent sea-whip</name>
    <dbReference type="NCBI Taxonomy" id="317549"/>
    <lineage>
        <taxon>Eukaryota</taxon>
        <taxon>Metazoa</taxon>
        <taxon>Cnidaria</taxon>
        <taxon>Anthozoa</taxon>
        <taxon>Octocorallia</taxon>
        <taxon>Malacalcyonacea</taxon>
        <taxon>Plexauridae</taxon>
        <taxon>Paramuricea</taxon>
    </lineage>
</organism>
<reference evidence="2" key="1">
    <citation type="submission" date="2020-04" db="EMBL/GenBank/DDBJ databases">
        <authorList>
            <person name="Alioto T."/>
            <person name="Alioto T."/>
            <person name="Gomez Garrido J."/>
        </authorList>
    </citation>
    <scope>NUCLEOTIDE SEQUENCE</scope>
    <source>
        <strain evidence="2">A484AB</strain>
    </source>
</reference>
<evidence type="ECO:0000256" key="1">
    <source>
        <dbReference type="SAM" id="MobiDB-lite"/>
    </source>
</evidence>
<sequence length="263" mass="30159">MSEPQEESLRVDNTPENILQEGGSEEEPPAKKSKASEQKEDSPYPFAKLRSIRIFSEREINGQDAEMTRVYWTFWNTTAEELCSDGAYNDWGKRDLKLYIDAAWVIHKTKLQESRETEVQEGIRELQDRYGSSELPVKLRTEDENVTELLAQLQDSTANLTELNVELSKSRGKFFNLKQRPTSTSYTQEIKDDEIRKMTKTISEKEKNLYGGMADVKKDQDSIKKALTRLGNIIEKTKRNCQPLPSDILDQGLQTVEATIITT</sequence>
<feature type="compositionally biased region" description="Basic and acidic residues" evidence="1">
    <location>
        <begin position="28"/>
        <end position="42"/>
    </location>
</feature>
<accession>A0A6S7IPB8</accession>
<evidence type="ECO:0000313" key="3">
    <source>
        <dbReference type="Proteomes" id="UP001152795"/>
    </source>
</evidence>
<keyword evidence="3" id="KW-1185">Reference proteome</keyword>
<proteinExistence type="predicted"/>
<dbReference type="EMBL" id="CACRXK020010207">
    <property type="protein sequence ID" value="CAB4018879.1"/>
    <property type="molecule type" value="Genomic_DNA"/>
</dbReference>
<gene>
    <name evidence="2" type="ORF">PACLA_8A026371</name>
</gene>
<comment type="caution">
    <text evidence="2">The sequence shown here is derived from an EMBL/GenBank/DDBJ whole genome shotgun (WGS) entry which is preliminary data.</text>
</comment>
<name>A0A6S7IPB8_PARCT</name>
<dbReference type="AlphaFoldDB" id="A0A6S7IPB8"/>
<dbReference type="OrthoDB" id="5962257at2759"/>
<feature type="region of interest" description="Disordered" evidence="1">
    <location>
        <begin position="1"/>
        <end position="42"/>
    </location>
</feature>
<evidence type="ECO:0000313" key="2">
    <source>
        <dbReference type="EMBL" id="CAB4018879.1"/>
    </source>
</evidence>
<protein>
    <submittedName>
        <fullName evidence="2">Uncharacterized protein</fullName>
    </submittedName>
</protein>